<dbReference type="PANTHER" id="PTHR40033:SF1">
    <property type="entry name" value="CITRATE-SODIUM SYMPORTER"/>
    <property type="match status" value="1"/>
</dbReference>
<dbReference type="RefSeq" id="WP_066540475.1">
    <property type="nucleotide sequence ID" value="NZ_LTBM01000010.1"/>
</dbReference>
<dbReference type="GO" id="GO:0016020">
    <property type="term" value="C:membrane"/>
    <property type="evidence" value="ECO:0007669"/>
    <property type="project" value="InterPro"/>
</dbReference>
<name>A0A139JQC1_9MOLU</name>
<dbReference type="Pfam" id="PF03390">
    <property type="entry name" value="2HCT"/>
    <property type="match status" value="1"/>
</dbReference>
<reference evidence="3 4" key="1">
    <citation type="submission" date="2016-02" db="EMBL/GenBank/DDBJ databases">
        <title>A draft genome sequence of Candidatus Phytoplasma oryzae strain Mbita1, the causative agent of Napier Grass stunt disease in Kenya.</title>
        <authorList>
            <person name="Fischer A."/>
            <person name="Santa-Cruz I."/>
            <person name="Wambua L."/>
            <person name="Olds C."/>
            <person name="Midega C."/>
            <person name="Dickinson M."/>
            <person name="Kawicha P."/>
            <person name="Khan Z."/>
            <person name="Masiga D."/>
            <person name="Jores J."/>
            <person name="Bernd S."/>
        </authorList>
    </citation>
    <scope>NUCLEOTIDE SEQUENCE [LARGE SCALE GENOMIC DNA]</scope>
    <source>
        <strain evidence="3">Mbita1</strain>
    </source>
</reference>
<feature type="transmembrane region" description="Helical" evidence="2">
    <location>
        <begin position="75"/>
        <end position="92"/>
    </location>
</feature>
<dbReference type="PANTHER" id="PTHR40033">
    <property type="entry name" value="NA(+)-MALATE SYMPORTER"/>
    <property type="match status" value="1"/>
</dbReference>
<keyword evidence="1" id="KW-0175">Coiled coil</keyword>
<dbReference type="OrthoDB" id="8584824at2"/>
<dbReference type="EMBL" id="LTBM01000010">
    <property type="protein sequence ID" value="KXT29163.1"/>
    <property type="molecule type" value="Genomic_DNA"/>
</dbReference>
<evidence type="ECO:0000256" key="2">
    <source>
        <dbReference type="SAM" id="Phobius"/>
    </source>
</evidence>
<keyword evidence="2" id="KW-1133">Transmembrane helix</keyword>
<protein>
    <submittedName>
        <fullName evidence="3">2-hydroxycarboxylate transporter family protein</fullName>
    </submittedName>
</protein>
<dbReference type="AlphaFoldDB" id="A0A139JQC1"/>
<feature type="transmembrane region" description="Helical" evidence="2">
    <location>
        <begin position="42"/>
        <end position="63"/>
    </location>
</feature>
<feature type="transmembrane region" description="Helical" evidence="2">
    <location>
        <begin position="233"/>
        <end position="253"/>
    </location>
</feature>
<evidence type="ECO:0000256" key="1">
    <source>
        <dbReference type="SAM" id="Coils"/>
    </source>
</evidence>
<gene>
    <name evidence="3" type="ORF">AXA84_0315</name>
</gene>
<dbReference type="InterPro" id="IPR004679">
    <property type="entry name" value="2-OHcarboxylate_transport"/>
</dbReference>
<feature type="transmembrane region" description="Helical" evidence="2">
    <location>
        <begin position="196"/>
        <end position="221"/>
    </location>
</feature>
<dbReference type="GO" id="GO:0008514">
    <property type="term" value="F:organic anion transmembrane transporter activity"/>
    <property type="evidence" value="ECO:0007669"/>
    <property type="project" value="InterPro"/>
</dbReference>
<keyword evidence="2" id="KW-0472">Membrane</keyword>
<feature type="transmembrane region" description="Helical" evidence="2">
    <location>
        <begin position="396"/>
        <end position="417"/>
    </location>
</feature>
<feature type="transmembrane region" description="Helical" evidence="2">
    <location>
        <begin position="332"/>
        <end position="350"/>
    </location>
</feature>
<feature type="transmembrane region" description="Helical" evidence="2">
    <location>
        <begin position="12"/>
        <end position="30"/>
    </location>
</feature>
<evidence type="ECO:0000313" key="3">
    <source>
        <dbReference type="EMBL" id="KXT29163.1"/>
    </source>
</evidence>
<proteinExistence type="predicted"/>
<feature type="transmembrane region" description="Helical" evidence="2">
    <location>
        <begin position="154"/>
        <end position="176"/>
    </location>
</feature>
<dbReference type="PATRIC" id="fig|203274.3.peg.470"/>
<accession>A0A139JQC1</accession>
<feature type="transmembrane region" description="Helical" evidence="2">
    <location>
        <begin position="467"/>
        <end position="485"/>
    </location>
</feature>
<dbReference type="Proteomes" id="UP000070069">
    <property type="component" value="Unassembled WGS sequence"/>
</dbReference>
<evidence type="ECO:0000313" key="4">
    <source>
        <dbReference type="Proteomes" id="UP000070069"/>
    </source>
</evidence>
<comment type="caution">
    <text evidence="3">The sequence shown here is derived from an EMBL/GenBank/DDBJ whole genome shotgun (WGS) entry which is preliminary data.</text>
</comment>
<keyword evidence="2" id="KW-0812">Transmembrane</keyword>
<organism evidence="3 4">
    <name type="scientific">Candidatus Phytoplasma oryzae</name>
    <dbReference type="NCBI Taxonomy" id="203274"/>
    <lineage>
        <taxon>Bacteria</taxon>
        <taxon>Bacillati</taxon>
        <taxon>Mycoplasmatota</taxon>
        <taxon>Mollicutes</taxon>
        <taxon>Acholeplasmatales</taxon>
        <taxon>Acholeplasmataceae</taxon>
        <taxon>Candidatus Phytoplasma</taxon>
        <taxon>16SrXI (Rice yellow dwarf group)</taxon>
    </lineage>
</organism>
<feature type="coiled-coil region" evidence="1">
    <location>
        <begin position="274"/>
        <end position="301"/>
    </location>
</feature>
<sequence>MNYKKKIKISELPINIIISILIISIIHIAISYNYQNLSFDKTFHTMISILIFAMSLASILKIIGKNTPILKDIGGGAILCLLIPAFIFNYNFPFLGNSFIKFQNTFKLKAKFLNSNYTINGEGIGFSDFFVSSLVAGSLLNIDKKIIKKTLKKFLPLVLLSLTISAIIVGLIGILLNPIQGISSIPGCDGGNFANAIFFIFVPIASGGITCGIVPLTQIFAQGNTNNIDLYRAHILPSLLIGGIASIIFGGLIKKIFKKTKYNNPEGIIEKFPLNRKSNEIEKKEENRINNENKKDNIQNITNGLILVFAFYTLSSIIRNCLTNLFPMIQKYIPPTIVFLVMIILLIKVLNILSSYYTKCIKQSSELITKSFSSAILVIVGIGTDINKIIENITNFSFLFTCLLCVLTTALAAAIIGNKMGYYPVQSSIAAGLCANSIGGAGNLAILEAAEEQKLLPYAQISTRLGGDIIVIIASILFPIVFHNLSK</sequence>